<gene>
    <name evidence="1" type="ORF">LCGC14_1367420</name>
</gene>
<dbReference type="EMBL" id="LAZR01008605">
    <property type="protein sequence ID" value="KKM77690.1"/>
    <property type="molecule type" value="Genomic_DNA"/>
</dbReference>
<evidence type="ECO:0000313" key="1">
    <source>
        <dbReference type="EMBL" id="KKM77690.1"/>
    </source>
</evidence>
<proteinExistence type="predicted"/>
<organism evidence="1">
    <name type="scientific">marine sediment metagenome</name>
    <dbReference type="NCBI Taxonomy" id="412755"/>
    <lineage>
        <taxon>unclassified sequences</taxon>
        <taxon>metagenomes</taxon>
        <taxon>ecological metagenomes</taxon>
    </lineage>
</organism>
<name>A0A0F9MLH6_9ZZZZ</name>
<comment type="caution">
    <text evidence="1">The sequence shown here is derived from an EMBL/GenBank/DDBJ whole genome shotgun (WGS) entry which is preliminary data.</text>
</comment>
<accession>A0A0F9MLH6</accession>
<dbReference type="AlphaFoldDB" id="A0A0F9MLH6"/>
<sequence length="135" mass="14800">MPVTSYAPEFLEFYRQAAQEPKTIYLKSKRAATSLRARLHALRNAMRKEEHPLTTIANSVTISVPHTPDTEGRWLLIGNPCDKAYLPALADAGITVDTLPSIEPELELPPTAGNDTPSDPQAEAMKKIFSGGENK</sequence>
<reference evidence="1" key="1">
    <citation type="journal article" date="2015" name="Nature">
        <title>Complex archaea that bridge the gap between prokaryotes and eukaryotes.</title>
        <authorList>
            <person name="Spang A."/>
            <person name="Saw J.H."/>
            <person name="Jorgensen S.L."/>
            <person name="Zaremba-Niedzwiedzka K."/>
            <person name="Martijn J."/>
            <person name="Lind A.E."/>
            <person name="van Eijk R."/>
            <person name="Schleper C."/>
            <person name="Guy L."/>
            <person name="Ettema T.J."/>
        </authorList>
    </citation>
    <scope>NUCLEOTIDE SEQUENCE</scope>
</reference>
<protein>
    <submittedName>
        <fullName evidence="1">Uncharacterized protein</fullName>
    </submittedName>
</protein>